<dbReference type="EMBL" id="LT963402">
    <property type="protein sequence ID" value="SOS25494.1"/>
    <property type="molecule type" value="Genomic_DNA"/>
</dbReference>
<gene>
    <name evidence="2" type="ORF">CFBP3846_01059</name>
</gene>
<name>A0ABY1U281_PSESX</name>
<keyword evidence="1" id="KW-1133">Transmembrane helix</keyword>
<evidence type="ECO:0000313" key="3">
    <source>
        <dbReference type="Proteomes" id="UP000239665"/>
    </source>
</evidence>
<organism evidence="2 3">
    <name type="scientific">Pseudomonas syringae pv. avii</name>
    <dbReference type="NCBI Taxonomy" id="663959"/>
    <lineage>
        <taxon>Bacteria</taxon>
        <taxon>Pseudomonadati</taxon>
        <taxon>Pseudomonadota</taxon>
        <taxon>Gammaproteobacteria</taxon>
        <taxon>Pseudomonadales</taxon>
        <taxon>Pseudomonadaceae</taxon>
        <taxon>Pseudomonas</taxon>
        <taxon>Pseudomonas syringae</taxon>
    </lineage>
</organism>
<keyword evidence="3" id="KW-1185">Reference proteome</keyword>
<evidence type="ECO:0000256" key="1">
    <source>
        <dbReference type="SAM" id="Phobius"/>
    </source>
</evidence>
<proteinExistence type="predicted"/>
<feature type="transmembrane region" description="Helical" evidence="1">
    <location>
        <begin position="69"/>
        <end position="91"/>
    </location>
</feature>
<keyword evidence="1" id="KW-0472">Membrane</keyword>
<protein>
    <submittedName>
        <fullName evidence="2">Membrane protein</fullName>
    </submittedName>
</protein>
<dbReference type="Proteomes" id="UP000239665">
    <property type="component" value="Chromosome 1"/>
</dbReference>
<accession>A0ABY1U281</accession>
<keyword evidence="1" id="KW-0812">Transmembrane</keyword>
<evidence type="ECO:0000313" key="2">
    <source>
        <dbReference type="EMBL" id="SOS25494.1"/>
    </source>
</evidence>
<sequence length="127" mass="13862">MPLVKRLKKKPSVALKKMRAISLLPASLLRHLRNLLLPPSLCVKHLQPLLRHLPAQRRLPMPASVTNNVALTSLVLTIATPVAATAIARTLRIVLRSKRRLLPLVLHLAPPTKKATASVVVVVARAS</sequence>
<reference evidence="2 3" key="1">
    <citation type="submission" date="2017-11" db="EMBL/GenBank/DDBJ databases">
        <authorList>
            <person name="Blom J."/>
        </authorList>
    </citation>
    <scope>NUCLEOTIDE SEQUENCE [LARGE SCALE GENOMIC DNA]</scope>
    <source>
        <strain evidence="2 3">CFBP3846</strain>
    </source>
</reference>